<organism evidence="2 3">
    <name type="scientific">Mucuna pruriens</name>
    <name type="common">Velvet bean</name>
    <name type="synonym">Dolichos pruriens</name>
    <dbReference type="NCBI Taxonomy" id="157652"/>
    <lineage>
        <taxon>Eukaryota</taxon>
        <taxon>Viridiplantae</taxon>
        <taxon>Streptophyta</taxon>
        <taxon>Embryophyta</taxon>
        <taxon>Tracheophyta</taxon>
        <taxon>Spermatophyta</taxon>
        <taxon>Magnoliopsida</taxon>
        <taxon>eudicotyledons</taxon>
        <taxon>Gunneridae</taxon>
        <taxon>Pentapetalae</taxon>
        <taxon>rosids</taxon>
        <taxon>fabids</taxon>
        <taxon>Fabales</taxon>
        <taxon>Fabaceae</taxon>
        <taxon>Papilionoideae</taxon>
        <taxon>50 kb inversion clade</taxon>
        <taxon>NPAAA clade</taxon>
        <taxon>indigoferoid/millettioid clade</taxon>
        <taxon>Phaseoleae</taxon>
        <taxon>Mucuna</taxon>
    </lineage>
</organism>
<keyword evidence="3" id="KW-1185">Reference proteome</keyword>
<dbReference type="Proteomes" id="UP000257109">
    <property type="component" value="Unassembled WGS sequence"/>
</dbReference>
<reference evidence="2" key="1">
    <citation type="submission" date="2018-05" db="EMBL/GenBank/DDBJ databases">
        <title>Draft genome of Mucuna pruriens seed.</title>
        <authorList>
            <person name="Nnadi N.E."/>
            <person name="Vos R."/>
            <person name="Hasami M.H."/>
            <person name="Devisetty U.K."/>
            <person name="Aguiy J.C."/>
        </authorList>
    </citation>
    <scope>NUCLEOTIDE SEQUENCE [LARGE SCALE GENOMIC DNA]</scope>
    <source>
        <strain evidence="2">JCA_2017</strain>
    </source>
</reference>
<proteinExistence type="predicted"/>
<comment type="caution">
    <text evidence="2">The sequence shown here is derived from an EMBL/GenBank/DDBJ whole genome shotgun (WGS) entry which is preliminary data.</text>
</comment>
<keyword evidence="1" id="KW-0812">Transmembrane</keyword>
<keyword evidence="1" id="KW-0472">Membrane</keyword>
<evidence type="ECO:0000313" key="3">
    <source>
        <dbReference type="Proteomes" id="UP000257109"/>
    </source>
</evidence>
<sequence length="341" mass="39335">LKPSILIYLYLLLDSLAIFILHYLCVAVGGFILKVEFLEQFIFSFLLTLPIGAWGRIQQPNEEQPSTLSMWQSRSTSIQLNCHITSKKLKSRKGQKPRSRRSLEEIACITNALWWIRSSAFWLVEVNHCRSTMAIVVEYKSTEFTPCSETESARLCRVCQRLAETMLDKCQSRPCRTSLYQESSTDLLYDLDPKIELTLCRLRKARNIVVSNSSDSVSSSDNNNYATNSFDFVEYSSTRIFAKHMENNERTLKELATPDVMYQPWCIQYPQLEPTQTYELKYGLINLLPKRRPPQTFERIPCGLFHNETVGDTRRLYQNEGISILLGRSSKRLVVLTANSL</sequence>
<name>A0A371ESA1_MUCPR</name>
<dbReference type="AlphaFoldDB" id="A0A371ESA1"/>
<feature type="transmembrane region" description="Helical" evidence="1">
    <location>
        <begin position="6"/>
        <end position="33"/>
    </location>
</feature>
<dbReference type="EMBL" id="QJKJ01012327">
    <property type="protein sequence ID" value="RDX68937.1"/>
    <property type="molecule type" value="Genomic_DNA"/>
</dbReference>
<keyword evidence="1" id="KW-1133">Transmembrane helix</keyword>
<gene>
    <name evidence="2" type="ORF">CR513_52021</name>
</gene>
<evidence type="ECO:0000313" key="2">
    <source>
        <dbReference type="EMBL" id="RDX68937.1"/>
    </source>
</evidence>
<protein>
    <submittedName>
        <fullName evidence="2">Uncharacterized protein</fullName>
    </submittedName>
</protein>
<evidence type="ECO:0000256" key="1">
    <source>
        <dbReference type="SAM" id="Phobius"/>
    </source>
</evidence>
<accession>A0A371ESA1</accession>
<feature type="non-terminal residue" evidence="2">
    <location>
        <position position="1"/>
    </location>
</feature>